<dbReference type="CDD" id="cd00073">
    <property type="entry name" value="H15"/>
    <property type="match status" value="1"/>
</dbReference>
<dbReference type="Proteomes" id="UP001158986">
    <property type="component" value="Unassembled WGS sequence"/>
</dbReference>
<comment type="subcellular location">
    <subcellularLocation>
        <location evidence="2">Nucleus</location>
    </subcellularLocation>
</comment>
<evidence type="ECO:0000313" key="7">
    <source>
        <dbReference type="Proteomes" id="UP001158986"/>
    </source>
</evidence>
<evidence type="ECO:0000256" key="1">
    <source>
        <dbReference type="ARBA" id="ARBA00023125"/>
    </source>
</evidence>
<feature type="domain" description="H15" evidence="4">
    <location>
        <begin position="75"/>
        <end position="141"/>
    </location>
</feature>
<evidence type="ECO:0000313" key="5">
    <source>
        <dbReference type="EMBL" id="CAH0476389.1"/>
    </source>
</evidence>
<dbReference type="Proteomes" id="UP001160483">
    <property type="component" value="Unassembled WGS sequence"/>
</dbReference>
<gene>
    <name evidence="6" type="ORF">PBS001_LOCUS2616</name>
    <name evidence="5" type="ORF">PBS003_LOCUS3173</name>
</gene>
<evidence type="ECO:0000256" key="3">
    <source>
        <dbReference type="SAM" id="MobiDB-lite"/>
    </source>
</evidence>
<dbReference type="InterPro" id="IPR036388">
    <property type="entry name" value="WH-like_DNA-bd_sf"/>
</dbReference>
<proteinExistence type="inferred from homology"/>
<evidence type="ECO:0000313" key="8">
    <source>
        <dbReference type="Proteomes" id="UP001160483"/>
    </source>
</evidence>
<feature type="compositionally biased region" description="Low complexity" evidence="3">
    <location>
        <begin position="9"/>
        <end position="22"/>
    </location>
</feature>
<evidence type="ECO:0000259" key="4">
    <source>
        <dbReference type="PROSITE" id="PS51504"/>
    </source>
</evidence>
<dbReference type="EMBL" id="CAKKTJ010000152">
    <property type="protein sequence ID" value="CAH0476389.1"/>
    <property type="molecule type" value="Genomic_DNA"/>
</dbReference>
<organism evidence="5 8">
    <name type="scientific">Peronospora belbahrii</name>
    <dbReference type="NCBI Taxonomy" id="622444"/>
    <lineage>
        <taxon>Eukaryota</taxon>
        <taxon>Sar</taxon>
        <taxon>Stramenopiles</taxon>
        <taxon>Oomycota</taxon>
        <taxon>Peronosporomycetes</taxon>
        <taxon>Peronosporales</taxon>
        <taxon>Peronosporaceae</taxon>
        <taxon>Peronospora</taxon>
    </lineage>
</organism>
<keyword evidence="2" id="KW-0539">Nucleus</keyword>
<dbReference type="GO" id="GO:0030527">
    <property type="term" value="F:structural constituent of chromatin"/>
    <property type="evidence" value="ECO:0007669"/>
    <property type="project" value="InterPro"/>
</dbReference>
<sequence>MAPADDTKAAAAEPIPSAPAAPMEDTTASPAPTRSPSTRKAKTATAMKETPIEEAPKAKKPRAKKAPAVNHAGDSGQSYFELIVDAIKELKDRNGSSRQAIGKIVVKKKDNYASHHLNKALRTAADAGKLIQVKGSYKLSPELRKPAASKKKSLKVSEASAKTVKRVGSVSTKAPKAKKTAAKKVAASKKVAAKMAPAKKAATKRASTMKAVSKKAPAEKAGGKKATAKTTKKTVKKTAKK</sequence>
<keyword evidence="1 2" id="KW-0238">DNA-binding</keyword>
<dbReference type="GO" id="GO:0000786">
    <property type="term" value="C:nucleosome"/>
    <property type="evidence" value="ECO:0007669"/>
    <property type="project" value="InterPro"/>
</dbReference>
<feature type="region of interest" description="Disordered" evidence="3">
    <location>
        <begin position="1"/>
        <end position="72"/>
    </location>
</feature>
<feature type="compositionally biased region" description="Polar residues" evidence="3">
    <location>
        <begin position="26"/>
        <end position="36"/>
    </location>
</feature>
<feature type="compositionally biased region" description="Low complexity" evidence="3">
    <location>
        <begin position="196"/>
        <end position="215"/>
    </location>
</feature>
<dbReference type="InterPro" id="IPR005818">
    <property type="entry name" value="Histone_H1/H5_H15"/>
</dbReference>
<dbReference type="SMART" id="SM00526">
    <property type="entry name" value="H15"/>
    <property type="match status" value="1"/>
</dbReference>
<dbReference type="PRINTS" id="PR00624">
    <property type="entry name" value="HISTONEH5"/>
</dbReference>
<feature type="compositionally biased region" description="Basic residues" evidence="3">
    <location>
        <begin position="226"/>
        <end position="241"/>
    </location>
</feature>
<dbReference type="InterPro" id="IPR005819">
    <property type="entry name" value="H1/H5"/>
</dbReference>
<dbReference type="Gene3D" id="1.10.10.10">
    <property type="entry name" value="Winged helix-like DNA-binding domain superfamily/Winged helix DNA-binding domain"/>
    <property type="match status" value="1"/>
</dbReference>
<name>A0AAU9KRG5_9STRA</name>
<dbReference type="PROSITE" id="PS51504">
    <property type="entry name" value="H15"/>
    <property type="match status" value="1"/>
</dbReference>
<dbReference type="AlphaFoldDB" id="A0AAU9KRG5"/>
<dbReference type="EMBL" id="CAKLCB010000147">
    <property type="protein sequence ID" value="CAH0515928.1"/>
    <property type="molecule type" value="Genomic_DNA"/>
</dbReference>
<evidence type="ECO:0000313" key="6">
    <source>
        <dbReference type="EMBL" id="CAH0515928.1"/>
    </source>
</evidence>
<dbReference type="GO" id="GO:0003677">
    <property type="term" value="F:DNA binding"/>
    <property type="evidence" value="ECO:0007669"/>
    <property type="project" value="UniProtKB-KW"/>
</dbReference>
<dbReference type="Pfam" id="PF00538">
    <property type="entry name" value="Linker_histone"/>
    <property type="match status" value="1"/>
</dbReference>
<reference evidence="5 7" key="1">
    <citation type="submission" date="2021-11" db="EMBL/GenBank/DDBJ databases">
        <authorList>
            <person name="Islam A."/>
            <person name="Islam S."/>
            <person name="Flora M.S."/>
            <person name="Rahman M."/>
            <person name="Ziaur R.M."/>
            <person name="Epstein J.H."/>
            <person name="Hassan M."/>
            <person name="Klassen M."/>
            <person name="Woodard K."/>
            <person name="Webb A."/>
            <person name="Webby R.J."/>
            <person name="El Zowalaty M.E."/>
        </authorList>
    </citation>
    <scope>NUCLEOTIDE SEQUENCE</scope>
    <source>
        <strain evidence="6">Pbs1</strain>
        <strain evidence="5">Pbs3</strain>
    </source>
</reference>
<comment type="similarity">
    <text evidence="2">Belongs to the histone H1/H5 family.</text>
</comment>
<evidence type="ECO:0000256" key="2">
    <source>
        <dbReference type="RuleBase" id="RU003894"/>
    </source>
</evidence>
<dbReference type="GO" id="GO:0005634">
    <property type="term" value="C:nucleus"/>
    <property type="evidence" value="ECO:0007669"/>
    <property type="project" value="UniProtKB-SubCell"/>
</dbReference>
<protein>
    <recommendedName>
        <fullName evidence="4">H15 domain-containing protein</fullName>
    </recommendedName>
</protein>
<dbReference type="SUPFAM" id="SSF46785">
    <property type="entry name" value="Winged helix' DNA-binding domain"/>
    <property type="match status" value="1"/>
</dbReference>
<feature type="region of interest" description="Disordered" evidence="3">
    <location>
        <begin position="196"/>
        <end position="241"/>
    </location>
</feature>
<keyword evidence="7" id="KW-1185">Reference proteome</keyword>
<dbReference type="InterPro" id="IPR036390">
    <property type="entry name" value="WH_DNA-bd_sf"/>
</dbReference>
<keyword evidence="2" id="KW-0158">Chromosome</keyword>
<accession>A0AAU9KRG5</accession>
<dbReference type="GO" id="GO:0006334">
    <property type="term" value="P:nucleosome assembly"/>
    <property type="evidence" value="ECO:0007669"/>
    <property type="project" value="InterPro"/>
</dbReference>
<comment type="caution">
    <text evidence="5">The sequence shown here is derived from an EMBL/GenBank/DDBJ whole genome shotgun (WGS) entry which is preliminary data.</text>
</comment>